<reference evidence="2 3" key="1">
    <citation type="journal article" date="2019" name="Int. J. Syst. Evol. Microbiol.">
        <title>The Global Catalogue of Microorganisms (GCM) 10K type strain sequencing project: providing services to taxonomists for standard genome sequencing and annotation.</title>
        <authorList>
            <consortium name="The Broad Institute Genomics Platform"/>
            <consortium name="The Broad Institute Genome Sequencing Center for Infectious Disease"/>
            <person name="Wu L."/>
            <person name="Ma J."/>
        </authorList>
    </citation>
    <scope>NUCLEOTIDE SEQUENCE [LARGE SCALE GENOMIC DNA]</scope>
    <source>
        <strain evidence="2 3">JCM 15313</strain>
    </source>
</reference>
<dbReference type="InterPro" id="IPR036390">
    <property type="entry name" value="WH_DNA-bd_sf"/>
</dbReference>
<dbReference type="InterPro" id="IPR000835">
    <property type="entry name" value="HTH_MarR-typ"/>
</dbReference>
<dbReference type="InterPro" id="IPR039422">
    <property type="entry name" value="MarR/SlyA-like"/>
</dbReference>
<keyword evidence="3" id="KW-1185">Reference proteome</keyword>
<dbReference type="PRINTS" id="PR00598">
    <property type="entry name" value="HTHMARR"/>
</dbReference>
<dbReference type="RefSeq" id="WP_344159300.1">
    <property type="nucleotide sequence ID" value="NZ_BAAAPC010000001.1"/>
</dbReference>
<dbReference type="PANTHER" id="PTHR33164:SF99">
    <property type="entry name" value="MARR FAMILY REGULATORY PROTEIN"/>
    <property type="match status" value="1"/>
</dbReference>
<dbReference type="Gene3D" id="1.10.10.10">
    <property type="entry name" value="Winged helix-like DNA-binding domain superfamily/Winged helix DNA-binding domain"/>
    <property type="match status" value="1"/>
</dbReference>
<evidence type="ECO:0000313" key="2">
    <source>
        <dbReference type="EMBL" id="GAA1979537.1"/>
    </source>
</evidence>
<organism evidence="2 3">
    <name type="scientific">Nocardiopsis rhodophaea</name>
    <dbReference type="NCBI Taxonomy" id="280238"/>
    <lineage>
        <taxon>Bacteria</taxon>
        <taxon>Bacillati</taxon>
        <taxon>Actinomycetota</taxon>
        <taxon>Actinomycetes</taxon>
        <taxon>Streptosporangiales</taxon>
        <taxon>Nocardiopsidaceae</taxon>
        <taxon>Nocardiopsis</taxon>
    </lineage>
</organism>
<proteinExistence type="predicted"/>
<accession>A0ABN2S3P6</accession>
<dbReference type="Pfam" id="PF01047">
    <property type="entry name" value="MarR"/>
    <property type="match status" value="1"/>
</dbReference>
<dbReference type="Proteomes" id="UP001501585">
    <property type="component" value="Unassembled WGS sequence"/>
</dbReference>
<protein>
    <submittedName>
        <fullName evidence="2">MarR family transcriptional regulator</fullName>
    </submittedName>
</protein>
<name>A0ABN2S3P6_9ACTN</name>
<evidence type="ECO:0000259" key="1">
    <source>
        <dbReference type="PROSITE" id="PS50995"/>
    </source>
</evidence>
<comment type="caution">
    <text evidence="2">The sequence shown here is derived from an EMBL/GenBank/DDBJ whole genome shotgun (WGS) entry which is preliminary data.</text>
</comment>
<sequence length="152" mass="17022">MSPATSGSRAPRIELPTVLEDRWKKLRLFEARVRERLEAALEPHDLTCSEYAALAALHYSDDDGHLRQQVLAEAIPINQSSLSRMVDRLERSGLTTRYHCASDRRGVYTQITERGRAKVEEARQSYLQALSDAVAEESNDEVSGRIAALLNG</sequence>
<dbReference type="SMART" id="SM00347">
    <property type="entry name" value="HTH_MARR"/>
    <property type="match status" value="1"/>
</dbReference>
<dbReference type="SUPFAM" id="SSF46785">
    <property type="entry name" value="Winged helix' DNA-binding domain"/>
    <property type="match status" value="1"/>
</dbReference>
<dbReference type="InterPro" id="IPR036388">
    <property type="entry name" value="WH-like_DNA-bd_sf"/>
</dbReference>
<gene>
    <name evidence="2" type="ORF">GCM10009799_00840</name>
</gene>
<evidence type="ECO:0000313" key="3">
    <source>
        <dbReference type="Proteomes" id="UP001501585"/>
    </source>
</evidence>
<dbReference type="EMBL" id="BAAAPC010000001">
    <property type="protein sequence ID" value="GAA1979537.1"/>
    <property type="molecule type" value="Genomic_DNA"/>
</dbReference>
<feature type="domain" description="HTH marR-type" evidence="1">
    <location>
        <begin position="12"/>
        <end position="152"/>
    </location>
</feature>
<dbReference type="PROSITE" id="PS50995">
    <property type="entry name" value="HTH_MARR_2"/>
    <property type="match status" value="1"/>
</dbReference>
<dbReference type="PANTHER" id="PTHR33164">
    <property type="entry name" value="TRANSCRIPTIONAL REGULATOR, MARR FAMILY"/>
    <property type="match status" value="1"/>
</dbReference>